<proteinExistence type="inferred from homology"/>
<organism evidence="7 8">
    <name type="scientific">Tortispora caseinolytica NRRL Y-17796</name>
    <dbReference type="NCBI Taxonomy" id="767744"/>
    <lineage>
        <taxon>Eukaryota</taxon>
        <taxon>Fungi</taxon>
        <taxon>Dikarya</taxon>
        <taxon>Ascomycota</taxon>
        <taxon>Saccharomycotina</taxon>
        <taxon>Trigonopsidomycetes</taxon>
        <taxon>Trigonopsidales</taxon>
        <taxon>Trigonopsidaceae</taxon>
        <taxon>Tortispora</taxon>
    </lineage>
</organism>
<keyword evidence="8" id="KW-1185">Reference proteome</keyword>
<protein>
    <recommendedName>
        <fullName evidence="3 6">D-aminoacyl-tRNA deacylase</fullName>
        <ecNumber evidence="2 6">3.1.1.96</ecNumber>
    </recommendedName>
</protein>
<reference evidence="8" key="1">
    <citation type="submission" date="2016-02" db="EMBL/GenBank/DDBJ databases">
        <title>Comparative genomics of biotechnologically important yeasts.</title>
        <authorList>
            <consortium name="DOE Joint Genome Institute"/>
            <person name="Riley R."/>
            <person name="Haridas S."/>
            <person name="Wolfe K.H."/>
            <person name="Lopes M.R."/>
            <person name="Hittinger C.T."/>
            <person name="Goker M."/>
            <person name="Salamov A."/>
            <person name="Wisecaver J."/>
            <person name="Long T.M."/>
            <person name="Aerts A.L."/>
            <person name="Barry K."/>
            <person name="Choi C."/>
            <person name="Clum A."/>
            <person name="Coughlan A.Y."/>
            <person name="Deshpande S."/>
            <person name="Douglass A.P."/>
            <person name="Hanson S.J."/>
            <person name="Klenk H.-P."/>
            <person name="Labutti K."/>
            <person name="Lapidus A."/>
            <person name="Lindquist E."/>
            <person name="Lipzen A."/>
            <person name="Meier-Kolthoff J.P."/>
            <person name="Ohm R.A."/>
            <person name="Otillar R.P."/>
            <person name="Pangilinan J."/>
            <person name="Peng Y."/>
            <person name="Rokas A."/>
            <person name="Rosa C.A."/>
            <person name="Scheuner C."/>
            <person name="Sibirny A.A."/>
            <person name="Slot J.C."/>
            <person name="Stielow J.B."/>
            <person name="Sun H."/>
            <person name="Kurtzman C.P."/>
            <person name="Blackwell M."/>
            <person name="Jeffries T.W."/>
            <person name="Grigoriev I.V."/>
        </authorList>
    </citation>
    <scope>NUCLEOTIDE SEQUENCE [LARGE SCALE GENOMIC DNA]</scope>
    <source>
        <strain evidence="8">NRRL Y-17796</strain>
    </source>
</reference>
<dbReference type="GO" id="GO:0051500">
    <property type="term" value="F:D-tyrosyl-tRNA(Tyr) deacylase activity"/>
    <property type="evidence" value="ECO:0007669"/>
    <property type="project" value="EnsemblFungi"/>
</dbReference>
<name>A0A1E4TKW7_9ASCO</name>
<dbReference type="GO" id="GO:0097358">
    <property type="term" value="F:D-leucyl-tRNA(Leu) deacylase activity"/>
    <property type="evidence" value="ECO:0007669"/>
    <property type="project" value="EnsemblFungi"/>
</dbReference>
<keyword evidence="6" id="KW-0694">RNA-binding</keyword>
<comment type="catalytic activity">
    <reaction evidence="5">
        <text>a D-aminoacyl-tRNA + H2O = a tRNA + a D-alpha-amino acid + H(+)</text>
        <dbReference type="Rhea" id="RHEA:13953"/>
        <dbReference type="Rhea" id="RHEA-COMP:10123"/>
        <dbReference type="Rhea" id="RHEA-COMP:10124"/>
        <dbReference type="ChEBI" id="CHEBI:15377"/>
        <dbReference type="ChEBI" id="CHEBI:15378"/>
        <dbReference type="ChEBI" id="CHEBI:59871"/>
        <dbReference type="ChEBI" id="CHEBI:78442"/>
        <dbReference type="ChEBI" id="CHEBI:79333"/>
        <dbReference type="EC" id="3.1.1.96"/>
    </reaction>
</comment>
<dbReference type="AlphaFoldDB" id="A0A1E4TKW7"/>
<evidence type="ECO:0000256" key="2">
    <source>
        <dbReference type="ARBA" id="ARBA00013056"/>
    </source>
</evidence>
<evidence type="ECO:0000256" key="3">
    <source>
        <dbReference type="ARBA" id="ARBA00020007"/>
    </source>
</evidence>
<dbReference type="GO" id="GO:1900829">
    <property type="term" value="P:D-tyrosine catabolic process"/>
    <property type="evidence" value="ECO:0007669"/>
    <property type="project" value="EnsemblFungi"/>
</dbReference>
<comment type="catalytic activity">
    <reaction evidence="4">
        <text>glycyl-tRNA(Ala) + H2O = tRNA(Ala) + glycine + H(+)</text>
        <dbReference type="Rhea" id="RHEA:53744"/>
        <dbReference type="Rhea" id="RHEA-COMP:9657"/>
        <dbReference type="Rhea" id="RHEA-COMP:13640"/>
        <dbReference type="ChEBI" id="CHEBI:15377"/>
        <dbReference type="ChEBI" id="CHEBI:15378"/>
        <dbReference type="ChEBI" id="CHEBI:57305"/>
        <dbReference type="ChEBI" id="CHEBI:78442"/>
        <dbReference type="ChEBI" id="CHEBI:78522"/>
        <dbReference type="EC" id="3.1.1.96"/>
    </reaction>
</comment>
<dbReference type="EMBL" id="KV453841">
    <property type="protein sequence ID" value="ODV92401.1"/>
    <property type="molecule type" value="Genomic_DNA"/>
</dbReference>
<dbReference type="GO" id="GO:0000049">
    <property type="term" value="F:tRNA binding"/>
    <property type="evidence" value="ECO:0007669"/>
    <property type="project" value="UniProtKB-KW"/>
</dbReference>
<dbReference type="OrthoDB" id="275783at2759"/>
<dbReference type="SUPFAM" id="SSF69500">
    <property type="entry name" value="DTD-like"/>
    <property type="match status" value="1"/>
</dbReference>
<dbReference type="PANTHER" id="PTHR10472:SF5">
    <property type="entry name" value="D-AMINOACYL-TRNA DEACYLASE 1"/>
    <property type="match status" value="1"/>
</dbReference>
<dbReference type="NCBIfam" id="TIGR00256">
    <property type="entry name" value="D-aminoacyl-tRNA deacylase"/>
    <property type="match status" value="1"/>
</dbReference>
<dbReference type="GO" id="GO:0106026">
    <property type="term" value="F:Gly-tRNA(Ala) deacylase activity"/>
    <property type="evidence" value="ECO:0007669"/>
    <property type="project" value="RHEA"/>
</dbReference>
<accession>A0A1E4TKW7</accession>
<dbReference type="HAMAP" id="MF_00518">
    <property type="entry name" value="Deacylase_Dtd"/>
    <property type="match status" value="1"/>
</dbReference>
<evidence type="ECO:0000313" key="7">
    <source>
        <dbReference type="EMBL" id="ODV92401.1"/>
    </source>
</evidence>
<dbReference type="Pfam" id="PF02580">
    <property type="entry name" value="Tyr_Deacylase"/>
    <property type="match status" value="1"/>
</dbReference>
<keyword evidence="6" id="KW-0378">Hydrolase</keyword>
<keyword evidence="6" id="KW-0963">Cytoplasm</keyword>
<evidence type="ECO:0000256" key="1">
    <source>
        <dbReference type="ARBA" id="ARBA00009673"/>
    </source>
</evidence>
<dbReference type="InterPro" id="IPR003732">
    <property type="entry name" value="Daa-tRNA_deacyls_DTD"/>
</dbReference>
<dbReference type="FunFam" id="3.50.80.10:FF:000001">
    <property type="entry name" value="D-aminoacyl-tRNA deacylase"/>
    <property type="match status" value="1"/>
</dbReference>
<sequence>MRAVIQRVKRASVTVDSNKVSEIGKGLLVLVGVSSEDTEAQAEKLADKIVKVRLWPDGDSQWKKSVTDINGDVLCVSQFTLYGTIKKGTKPDFHAAAKGAEAQALYDKVKELIGKKMNKQPGDGVFGAMMDVELVNDGPVTIQYDTEKL</sequence>
<evidence type="ECO:0000256" key="6">
    <source>
        <dbReference type="RuleBase" id="RU003470"/>
    </source>
</evidence>
<dbReference type="GO" id="GO:0005737">
    <property type="term" value="C:cytoplasm"/>
    <property type="evidence" value="ECO:0007669"/>
    <property type="project" value="UniProtKB-SubCell"/>
</dbReference>
<dbReference type="PANTHER" id="PTHR10472">
    <property type="entry name" value="D-TYROSYL-TRNA TYR DEACYLASE"/>
    <property type="match status" value="1"/>
</dbReference>
<dbReference type="Proteomes" id="UP000095023">
    <property type="component" value="Unassembled WGS sequence"/>
</dbReference>
<comment type="subcellular location">
    <subcellularLocation>
        <location evidence="6">Cytoplasm</location>
    </subcellularLocation>
</comment>
<comment type="similarity">
    <text evidence="1 6">Belongs to the DTD family.</text>
</comment>
<evidence type="ECO:0000256" key="5">
    <source>
        <dbReference type="ARBA" id="ARBA00048018"/>
    </source>
</evidence>
<gene>
    <name evidence="7" type="ORF">CANCADRAFT_30565</name>
</gene>
<dbReference type="Gene3D" id="3.50.80.10">
    <property type="entry name" value="D-tyrosyl-tRNA(Tyr) deacylase"/>
    <property type="match status" value="1"/>
</dbReference>
<keyword evidence="6" id="KW-0820">tRNA-binding</keyword>
<dbReference type="InterPro" id="IPR023509">
    <property type="entry name" value="DTD-like_sf"/>
</dbReference>
<dbReference type="EC" id="3.1.1.96" evidence="2 6"/>
<dbReference type="GO" id="GO:1900832">
    <property type="term" value="P:D-leucine catabolic process"/>
    <property type="evidence" value="ECO:0007669"/>
    <property type="project" value="EnsemblFungi"/>
</dbReference>
<evidence type="ECO:0000313" key="8">
    <source>
        <dbReference type="Proteomes" id="UP000095023"/>
    </source>
</evidence>
<evidence type="ECO:0000256" key="4">
    <source>
        <dbReference type="ARBA" id="ARBA00047676"/>
    </source>
</evidence>